<evidence type="ECO:0000313" key="5">
    <source>
        <dbReference type="EMBL" id="PWW77772.1"/>
    </source>
</evidence>
<evidence type="ECO:0000256" key="1">
    <source>
        <dbReference type="ARBA" id="ARBA00005736"/>
    </source>
</evidence>
<protein>
    <recommendedName>
        <fullName evidence="4">tRNA-splicing endonuclease subunit Sen54 N-terminal domain-containing protein</fullName>
    </recommendedName>
</protein>
<comment type="similarity">
    <text evidence="1">Belongs to the SEN54 family.</text>
</comment>
<accession>A0A317STR9</accession>
<reference evidence="5 6" key="1">
    <citation type="submission" date="2018-03" db="EMBL/GenBank/DDBJ databases">
        <title>Genomes of Pezizomycetes fungi and the evolution of truffles.</title>
        <authorList>
            <person name="Murat C."/>
            <person name="Payen T."/>
            <person name="Noel B."/>
            <person name="Kuo A."/>
            <person name="Martin F.M."/>
        </authorList>
    </citation>
    <scope>NUCLEOTIDE SEQUENCE [LARGE SCALE GENOMIC DNA]</scope>
    <source>
        <strain evidence="5">091103-1</strain>
    </source>
</reference>
<feature type="domain" description="tRNA-splicing endonuclease subunit Sen54 N-terminal" evidence="4">
    <location>
        <begin position="71"/>
        <end position="139"/>
    </location>
</feature>
<dbReference type="STRING" id="42249.A0A317STR9"/>
<keyword evidence="2" id="KW-0819">tRNA processing</keyword>
<feature type="region of interest" description="Disordered" evidence="3">
    <location>
        <begin position="383"/>
        <end position="422"/>
    </location>
</feature>
<dbReference type="AlphaFoldDB" id="A0A317STR9"/>
<dbReference type="Pfam" id="PF12928">
    <property type="entry name" value="tRNA_int_end_N2"/>
    <property type="match status" value="1"/>
</dbReference>
<dbReference type="OrthoDB" id="408683at2759"/>
<evidence type="ECO:0000256" key="3">
    <source>
        <dbReference type="SAM" id="MobiDB-lite"/>
    </source>
</evidence>
<name>A0A317STR9_9PEZI</name>
<comment type="caution">
    <text evidence="5">The sequence shown here is derived from an EMBL/GenBank/DDBJ whole genome shotgun (WGS) entry which is preliminary data.</text>
</comment>
<feature type="region of interest" description="Disordered" evidence="3">
    <location>
        <begin position="188"/>
        <end position="210"/>
    </location>
</feature>
<dbReference type="GO" id="GO:0000379">
    <property type="term" value="P:tRNA-type intron splice site recognition and cleavage"/>
    <property type="evidence" value="ECO:0007669"/>
    <property type="project" value="TreeGrafter"/>
</dbReference>
<gene>
    <name evidence="5" type="ORF">C7212DRAFT_362591</name>
</gene>
<evidence type="ECO:0000256" key="2">
    <source>
        <dbReference type="ARBA" id="ARBA00022694"/>
    </source>
</evidence>
<dbReference type="InterPro" id="IPR024336">
    <property type="entry name" value="tRNA_splic_suSen54_N"/>
</dbReference>
<organism evidence="5 6">
    <name type="scientific">Tuber magnatum</name>
    <name type="common">white Piedmont truffle</name>
    <dbReference type="NCBI Taxonomy" id="42249"/>
    <lineage>
        <taxon>Eukaryota</taxon>
        <taxon>Fungi</taxon>
        <taxon>Dikarya</taxon>
        <taxon>Ascomycota</taxon>
        <taxon>Pezizomycotina</taxon>
        <taxon>Pezizomycetes</taxon>
        <taxon>Pezizales</taxon>
        <taxon>Tuberaceae</taxon>
        <taxon>Tuber</taxon>
    </lineage>
</organism>
<dbReference type="PANTHER" id="PTHR21027:SF1">
    <property type="entry name" value="TRNA-SPLICING ENDONUCLEASE SUBUNIT SEN54"/>
    <property type="match status" value="1"/>
</dbReference>
<dbReference type="EMBL" id="PYWC01000020">
    <property type="protein sequence ID" value="PWW77772.1"/>
    <property type="molecule type" value="Genomic_DNA"/>
</dbReference>
<keyword evidence="6" id="KW-1185">Reference proteome</keyword>
<sequence>MDEPEDDNIRNARNNTQDADLSDETQDFRFLNLLNNKSGTATLPRRGEKDFEPDGTDLQDRILNESRQAMHEALLGERKHSSKQHVSATWRPSQRMAEVHVARGPHFKTVGKADRRGVLWLLPEETIYLVERGNLECWWEEGVPMSLQGVYASALDGCGGLERYQVYAYLKRAGYILARAPTFFHDDDEEVAREEEEEEEEEEEKKKEEGVFGTIRPATTTPPGIFKQLFAALFLTPPKPPPSGPIIARGTYRTYDSIYSRLSIIPSHHPPHAPTNVVTAASKIPFRIAYRVWKPQPHFKKSDPPPADFLVAVVSARETSLPTLSQLSALFDSIPIDEKTGGKSQFQRLKDGYRNVILAIVDSGVTSFIKFADVGFSDEPMYKWKGGRGRGGGKLGGSGSGRGRGRGSGRGGRSGGTARGVS</sequence>
<dbReference type="InterPro" id="IPR024337">
    <property type="entry name" value="tRNA_splic_suSen54"/>
</dbReference>
<feature type="region of interest" description="Disordered" evidence="3">
    <location>
        <begin position="1"/>
        <end position="25"/>
    </location>
</feature>
<feature type="compositionally biased region" description="Gly residues" evidence="3">
    <location>
        <begin position="389"/>
        <end position="422"/>
    </location>
</feature>
<dbReference type="PANTHER" id="PTHR21027">
    <property type="entry name" value="TRNA-SPLICING ENDONUCLEASE SUBUNIT SEN54"/>
    <property type="match status" value="1"/>
</dbReference>
<evidence type="ECO:0000259" key="4">
    <source>
        <dbReference type="Pfam" id="PF12928"/>
    </source>
</evidence>
<proteinExistence type="inferred from homology"/>
<evidence type="ECO:0000313" key="6">
    <source>
        <dbReference type="Proteomes" id="UP000246991"/>
    </source>
</evidence>
<dbReference type="GO" id="GO:0000214">
    <property type="term" value="C:tRNA-intron endonuclease complex"/>
    <property type="evidence" value="ECO:0007669"/>
    <property type="project" value="TreeGrafter"/>
</dbReference>
<feature type="compositionally biased region" description="Acidic residues" evidence="3">
    <location>
        <begin position="188"/>
        <end position="203"/>
    </location>
</feature>
<dbReference type="Proteomes" id="UP000246991">
    <property type="component" value="Unassembled WGS sequence"/>
</dbReference>